<sequence length="681" mass="77582">MSTPPACPALPGTIHISEKAYQYPHLDPSRREIRLLSLLPGQLSDEIVCELAVFSLFEEPKYEALSYVWGDPSNPHHVTLNDADFSVTANLYTALQFLRKPDAARTLWIDALCINQECVPEREYQVGLMRSIFSGAEIVLAWLGHPSVDGIVNPTGHAIEVGDALDIATREGSNLDAGSTDSYSLHSRFSGPKRSAVEKILACFAFLRLMKEGCRHPADLPFFESADRRNPQKIRVDRRLEGAFDAFRTIVESAWWDRMWTVQEAMVAKKMWLIHFHLIIPFDTLLSQVNILNNHGLTCCSPQLNSLPRHQFYVFWRLLTKVMQLKREWLGTRWESLTRPSLANLLKKFRLRGATDPRDKINALLGLSIWNQAQPITPSYSIGFAQTYINATMKLIEEEKSLDVLEGHSLHSQYQGLPSWVPDWTRPDRNHLDMHTYLYNAGDSLSKAELCCDSILMVRGVEFDTITSVGESCERDNEELVWPVIRGWARMLVGDPFAREAYSTGQSQSDAFKSTMSGDVVRRTASEDDGLPYDYARAGDIFDRRLRGQEDEGDDDFCWYYDPTDESKAEWMQHVFDVVIPKVVQTRFFLTKHGFMGIGPSETAVKDKVFVLRGGSIPFILRHSDDQEHGQKDCYHPPELCFQLVGRSYVHGIMDGQALKDDKKVEQDVHLFSGYQESWFN</sequence>
<feature type="domain" description="Heterokaryon incompatibility" evidence="1">
    <location>
        <begin position="62"/>
        <end position="264"/>
    </location>
</feature>
<reference evidence="2 3" key="1">
    <citation type="journal article" date="2019" name="Sci. Rep.">
        <title>A multi-omics analysis of the grapevine pathogen Lasiodiplodia theobromae reveals that temperature affects the expression of virulence- and pathogenicity-related genes.</title>
        <authorList>
            <person name="Felix C."/>
            <person name="Meneses R."/>
            <person name="Goncalves M.F.M."/>
            <person name="Tilleman L."/>
            <person name="Duarte A.S."/>
            <person name="Jorrin-Novo J.V."/>
            <person name="Van de Peer Y."/>
            <person name="Deforce D."/>
            <person name="Van Nieuwerburgh F."/>
            <person name="Esteves A.C."/>
            <person name="Alves A."/>
        </authorList>
    </citation>
    <scope>NUCLEOTIDE SEQUENCE [LARGE SCALE GENOMIC DNA]</scope>
    <source>
        <strain evidence="2 3">LA-SOL3</strain>
    </source>
</reference>
<accession>A0A5N5CVX7</accession>
<proteinExistence type="predicted"/>
<dbReference type="Pfam" id="PF26639">
    <property type="entry name" value="Het-6_barrel"/>
    <property type="match status" value="1"/>
</dbReference>
<protein>
    <submittedName>
        <fullName evidence="2">Heterokaryon incompatibility protein 6</fullName>
    </submittedName>
</protein>
<dbReference type="Pfam" id="PF06985">
    <property type="entry name" value="HET"/>
    <property type="match status" value="1"/>
</dbReference>
<organism evidence="2 3">
    <name type="scientific">Lasiodiplodia theobromae</name>
    <dbReference type="NCBI Taxonomy" id="45133"/>
    <lineage>
        <taxon>Eukaryota</taxon>
        <taxon>Fungi</taxon>
        <taxon>Dikarya</taxon>
        <taxon>Ascomycota</taxon>
        <taxon>Pezizomycotina</taxon>
        <taxon>Dothideomycetes</taxon>
        <taxon>Dothideomycetes incertae sedis</taxon>
        <taxon>Botryosphaeriales</taxon>
        <taxon>Botryosphaeriaceae</taxon>
        <taxon>Lasiodiplodia</taxon>
    </lineage>
</organism>
<dbReference type="InterPro" id="IPR010730">
    <property type="entry name" value="HET"/>
</dbReference>
<dbReference type="PANTHER" id="PTHR24148">
    <property type="entry name" value="ANKYRIN REPEAT DOMAIN-CONTAINING PROTEIN 39 HOMOLOG-RELATED"/>
    <property type="match status" value="1"/>
</dbReference>
<name>A0A5N5CVX7_9PEZI</name>
<evidence type="ECO:0000313" key="3">
    <source>
        <dbReference type="Proteomes" id="UP000325902"/>
    </source>
</evidence>
<evidence type="ECO:0000313" key="2">
    <source>
        <dbReference type="EMBL" id="KAB2569491.1"/>
    </source>
</evidence>
<dbReference type="PANTHER" id="PTHR24148:SF64">
    <property type="entry name" value="HETEROKARYON INCOMPATIBILITY DOMAIN-CONTAINING PROTEIN"/>
    <property type="match status" value="1"/>
</dbReference>
<dbReference type="OrthoDB" id="3557394at2759"/>
<dbReference type="Proteomes" id="UP000325902">
    <property type="component" value="Unassembled WGS sequence"/>
</dbReference>
<keyword evidence="3" id="KW-1185">Reference proteome</keyword>
<evidence type="ECO:0000259" key="1">
    <source>
        <dbReference type="Pfam" id="PF06985"/>
    </source>
</evidence>
<comment type="caution">
    <text evidence="2">The sequence shown here is derived from an EMBL/GenBank/DDBJ whole genome shotgun (WGS) entry which is preliminary data.</text>
</comment>
<dbReference type="InterPro" id="IPR052895">
    <property type="entry name" value="HetReg/Transcr_Mod"/>
</dbReference>
<dbReference type="AlphaFoldDB" id="A0A5N5CVX7"/>
<gene>
    <name evidence="2" type="primary">het-6_7</name>
    <name evidence="2" type="ORF">DBV05_g11836</name>
</gene>
<dbReference type="EMBL" id="VCHE01000190">
    <property type="protein sequence ID" value="KAB2569491.1"/>
    <property type="molecule type" value="Genomic_DNA"/>
</dbReference>